<evidence type="ECO:0000313" key="1">
    <source>
        <dbReference type="EMBL" id="ORY47036.1"/>
    </source>
</evidence>
<protein>
    <submittedName>
        <fullName evidence="1">Uncharacterized protein</fullName>
    </submittedName>
</protein>
<comment type="caution">
    <text evidence="1">The sequence shown here is derived from an EMBL/GenBank/DDBJ whole genome shotgun (WGS) entry which is preliminary data.</text>
</comment>
<keyword evidence="2" id="KW-1185">Reference proteome</keyword>
<dbReference type="EMBL" id="MCGO01000015">
    <property type="protein sequence ID" value="ORY47036.1"/>
    <property type="molecule type" value="Genomic_DNA"/>
</dbReference>
<reference evidence="1 2" key="1">
    <citation type="submission" date="2016-07" db="EMBL/GenBank/DDBJ databases">
        <title>Pervasive Adenine N6-methylation of Active Genes in Fungi.</title>
        <authorList>
            <consortium name="DOE Joint Genome Institute"/>
            <person name="Mondo S.J."/>
            <person name="Dannebaum R.O."/>
            <person name="Kuo R.C."/>
            <person name="Labutti K."/>
            <person name="Haridas S."/>
            <person name="Kuo A."/>
            <person name="Salamov A."/>
            <person name="Ahrendt S.R."/>
            <person name="Lipzen A."/>
            <person name="Sullivan W."/>
            <person name="Andreopoulos W.B."/>
            <person name="Clum A."/>
            <person name="Lindquist E."/>
            <person name="Daum C."/>
            <person name="Ramamoorthy G.K."/>
            <person name="Gryganskyi A."/>
            <person name="Culley D."/>
            <person name="Magnuson J.K."/>
            <person name="James T.Y."/>
            <person name="O'Malley M.A."/>
            <person name="Stajich J.E."/>
            <person name="Spatafora J.W."/>
            <person name="Visel A."/>
            <person name="Grigoriev I.V."/>
        </authorList>
    </citation>
    <scope>NUCLEOTIDE SEQUENCE [LARGE SCALE GENOMIC DNA]</scope>
    <source>
        <strain evidence="1 2">JEL800</strain>
    </source>
</reference>
<dbReference type="OrthoDB" id="2095854at2759"/>
<accession>A0A1Y2CJB6</accession>
<sequence>MSTVQDNYHPAVARDQINQTHNVEAFGSVPTVAPHRGPIQEDMYPAGIRAIENRGTATQVQELHSMEKGRPVVDNMHPGVARDQINHTHSVEALGSVPVLAPAQETVQKDLYPGAARGDKY</sequence>
<dbReference type="Proteomes" id="UP000193642">
    <property type="component" value="Unassembled WGS sequence"/>
</dbReference>
<name>A0A1Y2CJB6_9FUNG</name>
<gene>
    <name evidence="1" type="ORF">BCR33DRAFT_115486</name>
</gene>
<evidence type="ECO:0000313" key="2">
    <source>
        <dbReference type="Proteomes" id="UP000193642"/>
    </source>
</evidence>
<dbReference type="AlphaFoldDB" id="A0A1Y2CJB6"/>
<organism evidence="1 2">
    <name type="scientific">Rhizoclosmatium globosum</name>
    <dbReference type="NCBI Taxonomy" id="329046"/>
    <lineage>
        <taxon>Eukaryota</taxon>
        <taxon>Fungi</taxon>
        <taxon>Fungi incertae sedis</taxon>
        <taxon>Chytridiomycota</taxon>
        <taxon>Chytridiomycota incertae sedis</taxon>
        <taxon>Chytridiomycetes</taxon>
        <taxon>Chytridiales</taxon>
        <taxon>Chytriomycetaceae</taxon>
        <taxon>Rhizoclosmatium</taxon>
    </lineage>
</organism>
<proteinExistence type="predicted"/>